<dbReference type="Pfam" id="PF24124">
    <property type="entry name" value="YphA"/>
    <property type="match status" value="1"/>
</dbReference>
<dbReference type="InterPro" id="IPR014617">
    <property type="entry name" value="YphA_Bacsu"/>
</dbReference>
<keyword evidence="1" id="KW-1133">Transmembrane helix</keyword>
<keyword evidence="1" id="KW-0472">Membrane</keyword>
<feature type="transmembrane region" description="Helical" evidence="1">
    <location>
        <begin position="131"/>
        <end position="152"/>
    </location>
</feature>
<dbReference type="RefSeq" id="WP_151573096.1">
    <property type="nucleotide sequence ID" value="NZ_WBOT01000002.1"/>
</dbReference>
<proteinExistence type="predicted"/>
<feature type="transmembrane region" description="Helical" evidence="1">
    <location>
        <begin position="76"/>
        <end position="96"/>
    </location>
</feature>
<accession>A0A7V7UW91</accession>
<dbReference type="OrthoDB" id="2965169at2"/>
<evidence type="ECO:0000313" key="3">
    <source>
        <dbReference type="Proteomes" id="UP000441354"/>
    </source>
</evidence>
<dbReference type="EMBL" id="WBOT01000002">
    <property type="protein sequence ID" value="KAB2333699.1"/>
    <property type="molecule type" value="Genomic_DNA"/>
</dbReference>
<name>A0A7V7UW91_9BACI</name>
<dbReference type="AlphaFoldDB" id="A0A7V7UW91"/>
<reference evidence="2 3" key="1">
    <citation type="journal article" date="2014" name="Arch. Microbiol.">
        <title>Bacillus mesophilum sp. nov., strain IITR-54T, a novel 4-chlorobiphenyl dechlorinating bacterium.</title>
        <authorList>
            <person name="Manickam N."/>
            <person name="Singh N.K."/>
            <person name="Bajaj A."/>
            <person name="Kumar R.M."/>
            <person name="Kaur G."/>
            <person name="Kaur N."/>
            <person name="Bala M."/>
            <person name="Kumar A."/>
            <person name="Mayilraj S."/>
        </authorList>
    </citation>
    <scope>NUCLEOTIDE SEQUENCE [LARGE SCALE GENOMIC DNA]</scope>
    <source>
        <strain evidence="2 3">IITR-54</strain>
    </source>
</reference>
<comment type="caution">
    <text evidence="2">The sequence shown here is derived from an EMBL/GenBank/DDBJ whole genome shotgun (WGS) entry which is preliminary data.</text>
</comment>
<feature type="transmembrane region" description="Helical" evidence="1">
    <location>
        <begin position="29"/>
        <end position="46"/>
    </location>
</feature>
<feature type="transmembrane region" description="Helical" evidence="1">
    <location>
        <begin position="6"/>
        <end position="22"/>
    </location>
</feature>
<feature type="transmembrane region" description="Helical" evidence="1">
    <location>
        <begin position="102"/>
        <end position="124"/>
    </location>
</feature>
<keyword evidence="3" id="KW-1185">Reference proteome</keyword>
<organism evidence="2 3">
    <name type="scientific">Bacillus mesophilum</name>
    <dbReference type="NCBI Taxonomy" id="1071718"/>
    <lineage>
        <taxon>Bacteria</taxon>
        <taxon>Bacillati</taxon>
        <taxon>Bacillota</taxon>
        <taxon>Bacilli</taxon>
        <taxon>Bacillales</taxon>
        <taxon>Bacillaceae</taxon>
        <taxon>Bacillus</taxon>
    </lineage>
</organism>
<dbReference type="Proteomes" id="UP000441354">
    <property type="component" value="Unassembled WGS sequence"/>
</dbReference>
<keyword evidence="1" id="KW-0812">Transmembrane</keyword>
<dbReference type="PIRSF" id="PIRSF036710">
    <property type="entry name" value="YphA_Bacsu"/>
    <property type="match status" value="1"/>
</dbReference>
<sequence>MDGIIFYFTAWGIWILSSFLIDKKQRYRLVFSAWILLLIIFSGYYFTIDAVSVSFSAILVVLTVYSLLAKYKNKKLFYFWVCQLIGVLAYVSFHLFEMFDPVWVIMDREWMLSVMMVLISLILMKTRFERILLLASAGIHGEVVNGIIFHSFSFPYTIGSFVYLDILALAALILLLWNGVEYITAYLGAYFNQLEKERGKTS</sequence>
<feature type="transmembrane region" description="Helical" evidence="1">
    <location>
        <begin position="52"/>
        <end position="69"/>
    </location>
</feature>
<protein>
    <submittedName>
        <fullName evidence="2">Uncharacterized protein</fullName>
    </submittedName>
</protein>
<evidence type="ECO:0000313" key="2">
    <source>
        <dbReference type="EMBL" id="KAB2333699.1"/>
    </source>
</evidence>
<gene>
    <name evidence="2" type="ORF">F7732_06315</name>
</gene>
<evidence type="ECO:0000256" key="1">
    <source>
        <dbReference type="SAM" id="Phobius"/>
    </source>
</evidence>